<accession>A0ABR7KKZ4</accession>
<dbReference type="RefSeq" id="WP_186999844.1">
    <property type="nucleotide sequence ID" value="NZ_JACRWH010000129.1"/>
</dbReference>
<protein>
    <submittedName>
        <fullName evidence="2">Transposase</fullName>
    </submittedName>
</protein>
<reference evidence="2 3" key="1">
    <citation type="submission" date="2020-08" db="EMBL/GenBank/DDBJ databases">
        <authorList>
            <person name="Liu C."/>
            <person name="Sun Q."/>
        </authorList>
    </citation>
    <scope>NUCLEOTIDE SEQUENCE [LARGE SCALE GENOMIC DNA]</scope>
    <source>
        <strain evidence="2 3">L34</strain>
    </source>
</reference>
<organism evidence="2 3">
    <name type="scientific">Holdemanella hominis</name>
    <dbReference type="NCBI Taxonomy" id="2764327"/>
    <lineage>
        <taxon>Bacteria</taxon>
        <taxon>Bacillati</taxon>
        <taxon>Bacillota</taxon>
        <taxon>Erysipelotrichia</taxon>
        <taxon>Erysipelotrichales</taxon>
        <taxon>Erysipelotrichaceae</taxon>
        <taxon>Holdemanella</taxon>
    </lineage>
</organism>
<dbReference type="Proteomes" id="UP000649075">
    <property type="component" value="Unassembled WGS sequence"/>
</dbReference>
<name>A0ABR7KKZ4_9FIRM</name>
<keyword evidence="3" id="KW-1185">Reference proteome</keyword>
<evidence type="ECO:0000313" key="3">
    <source>
        <dbReference type="Proteomes" id="UP000649075"/>
    </source>
</evidence>
<dbReference type="EMBL" id="JACRWH010000129">
    <property type="protein sequence ID" value="MBC6013435.1"/>
    <property type="molecule type" value="Genomic_DNA"/>
</dbReference>
<evidence type="ECO:0000259" key="1">
    <source>
        <dbReference type="Pfam" id="PF13701"/>
    </source>
</evidence>
<proteinExistence type="predicted"/>
<dbReference type="InterPro" id="IPR025668">
    <property type="entry name" value="Tnp_DDE_dom"/>
</dbReference>
<feature type="domain" description="Transposase DDE" evidence="1">
    <location>
        <begin position="10"/>
        <end position="237"/>
    </location>
</feature>
<gene>
    <name evidence="2" type="ORF">H8911_12205</name>
</gene>
<sequence>MIQTNSLFDKINFNGGNLSSDGGSILLSQFLKKINLKKLLDSIPFVDLRHLPVYSNTNILFQQIIKCLLGYNDQSDQKILINDPLLSLKSLICSQATVSRFYDRVSLNTTNEFKKIITQLAYDFVNTNIDDPILDADSTMVTTCGNQEASAYIHHYQENGYHPLIINEYHSKLLLSSLLRTGSAYSSNGIIEELEQIFTQLNNTGNIRFRGDSAFYRRDLFKYLENNQVTYYIRVKNFKKNIRESLM</sequence>
<comment type="caution">
    <text evidence="2">The sequence shown here is derived from an EMBL/GenBank/DDBJ whole genome shotgun (WGS) entry which is preliminary data.</text>
</comment>
<evidence type="ECO:0000313" key="2">
    <source>
        <dbReference type="EMBL" id="MBC6013435.1"/>
    </source>
</evidence>
<feature type="non-terminal residue" evidence="2">
    <location>
        <position position="247"/>
    </location>
</feature>
<dbReference type="Pfam" id="PF13701">
    <property type="entry name" value="DDE_Tnp_1_4"/>
    <property type="match status" value="1"/>
</dbReference>